<keyword evidence="2" id="KW-0812">Transmembrane</keyword>
<evidence type="ECO:0000313" key="3">
    <source>
        <dbReference type="EMBL" id="MBP1986116.1"/>
    </source>
</evidence>
<keyword evidence="4" id="KW-1185">Reference proteome</keyword>
<dbReference type="OrthoDB" id="386344at2157"/>
<gene>
    <name evidence="3" type="ORF">J2753_000589</name>
</gene>
<proteinExistence type="predicted"/>
<dbReference type="Proteomes" id="UP000823736">
    <property type="component" value="Unassembled WGS sequence"/>
</dbReference>
<feature type="transmembrane region" description="Helical" evidence="2">
    <location>
        <begin position="6"/>
        <end position="27"/>
    </location>
</feature>
<keyword evidence="2" id="KW-1133">Transmembrane helix</keyword>
<feature type="region of interest" description="Disordered" evidence="1">
    <location>
        <begin position="29"/>
        <end position="81"/>
    </location>
</feature>
<evidence type="ECO:0000256" key="2">
    <source>
        <dbReference type="SAM" id="Phobius"/>
    </source>
</evidence>
<sequence>MVDPILTYIGGIAFLALIIVPVLYLMANTPDYEDDSPGETVVGGVGPVASGEAEGEDADEEATEEATEADESEEEAVEDET</sequence>
<keyword evidence="2" id="KW-0472">Membrane</keyword>
<accession>A0A8T4GTD1</accession>
<evidence type="ECO:0000313" key="4">
    <source>
        <dbReference type="Proteomes" id="UP000823736"/>
    </source>
</evidence>
<dbReference type="RefSeq" id="WP_209490292.1">
    <property type="nucleotide sequence ID" value="NZ_JAGGLC010000001.1"/>
</dbReference>
<feature type="compositionally biased region" description="Acidic residues" evidence="1">
    <location>
        <begin position="53"/>
        <end position="81"/>
    </location>
</feature>
<name>A0A8T4GTD1_9EURY</name>
<dbReference type="AlphaFoldDB" id="A0A8T4GTD1"/>
<organism evidence="3 4">
    <name type="scientific">Halolamina salifodinae</name>
    <dbReference type="NCBI Taxonomy" id="1202767"/>
    <lineage>
        <taxon>Archaea</taxon>
        <taxon>Methanobacteriati</taxon>
        <taxon>Methanobacteriota</taxon>
        <taxon>Stenosarchaea group</taxon>
        <taxon>Halobacteria</taxon>
        <taxon>Halobacteriales</taxon>
        <taxon>Haloferacaceae</taxon>
    </lineage>
</organism>
<protein>
    <submittedName>
        <fullName evidence="3">Uncharacterized protein</fullName>
    </submittedName>
</protein>
<dbReference type="EMBL" id="JAGGLC010000001">
    <property type="protein sequence ID" value="MBP1986116.1"/>
    <property type="molecule type" value="Genomic_DNA"/>
</dbReference>
<comment type="caution">
    <text evidence="3">The sequence shown here is derived from an EMBL/GenBank/DDBJ whole genome shotgun (WGS) entry which is preliminary data.</text>
</comment>
<evidence type="ECO:0000256" key="1">
    <source>
        <dbReference type="SAM" id="MobiDB-lite"/>
    </source>
</evidence>
<reference evidence="3" key="1">
    <citation type="submission" date="2021-03" db="EMBL/GenBank/DDBJ databases">
        <title>Genomic Encyclopedia of Type Strains, Phase IV (KMG-IV): sequencing the most valuable type-strain genomes for metagenomic binning, comparative biology and taxonomic classification.</title>
        <authorList>
            <person name="Goeker M."/>
        </authorList>
    </citation>
    <scope>NUCLEOTIDE SEQUENCE</scope>
    <source>
        <strain evidence="3">DSM 26232</strain>
    </source>
</reference>